<keyword evidence="1" id="KW-0560">Oxidoreductase</keyword>
<dbReference type="Gene3D" id="2.60.130.10">
    <property type="entry name" value="Aromatic compound dioxygenase"/>
    <property type="match status" value="1"/>
</dbReference>
<dbReference type="AlphaFoldDB" id="A0A1G7R025"/>
<evidence type="ECO:0000313" key="1">
    <source>
        <dbReference type="EMBL" id="SDG04087.1"/>
    </source>
</evidence>
<evidence type="ECO:0000313" key="2">
    <source>
        <dbReference type="Proteomes" id="UP000199245"/>
    </source>
</evidence>
<accession>A0A1G7R025</accession>
<dbReference type="EMBL" id="FMZW01000111">
    <property type="protein sequence ID" value="SDG04087.1"/>
    <property type="molecule type" value="Genomic_DNA"/>
</dbReference>
<protein>
    <submittedName>
        <fullName evidence="1">Protocatechuate 3,4-dioxygenase alpha subunit</fullName>
    </submittedName>
</protein>
<dbReference type="Proteomes" id="UP000199245">
    <property type="component" value="Unassembled WGS sequence"/>
</dbReference>
<dbReference type="GO" id="GO:0016702">
    <property type="term" value="F:oxidoreductase activity, acting on single donors with incorporation of molecular oxygen, incorporation of two atoms of oxygen"/>
    <property type="evidence" value="ECO:0007669"/>
    <property type="project" value="InterPro"/>
</dbReference>
<feature type="non-terminal residue" evidence="1">
    <location>
        <position position="1"/>
    </location>
</feature>
<dbReference type="SUPFAM" id="SSF49482">
    <property type="entry name" value="Aromatic compound dioxygenase"/>
    <property type="match status" value="1"/>
</dbReference>
<keyword evidence="1" id="KW-0223">Dioxygenase</keyword>
<name>A0A1G7R025_9BRAD</name>
<gene>
    <name evidence="1" type="ORF">SAMN05216337_11116</name>
</gene>
<reference evidence="1 2" key="1">
    <citation type="submission" date="2016-10" db="EMBL/GenBank/DDBJ databases">
        <authorList>
            <person name="de Groot N.N."/>
        </authorList>
    </citation>
    <scope>NUCLEOTIDE SEQUENCE [LARGE SCALE GENOMIC DNA]</scope>
    <source>
        <strain evidence="1 2">R5</strain>
    </source>
</reference>
<organism evidence="1 2">
    <name type="scientific">Bradyrhizobium brasilense</name>
    <dbReference type="NCBI Taxonomy" id="1419277"/>
    <lineage>
        <taxon>Bacteria</taxon>
        <taxon>Pseudomonadati</taxon>
        <taxon>Pseudomonadota</taxon>
        <taxon>Alphaproteobacteria</taxon>
        <taxon>Hyphomicrobiales</taxon>
        <taxon>Nitrobacteraceae</taxon>
        <taxon>Bradyrhizobium</taxon>
    </lineage>
</organism>
<proteinExistence type="predicted"/>
<dbReference type="GO" id="GO:0005506">
    <property type="term" value="F:iron ion binding"/>
    <property type="evidence" value="ECO:0007669"/>
    <property type="project" value="InterPro"/>
</dbReference>
<sequence>ARGMLLHLYTRIYFDDEAGNAGDSTLALVPADRRATLIARRNAGAGNVYTFDVHLQGDNETVFFDV</sequence>
<dbReference type="InterPro" id="IPR015889">
    <property type="entry name" value="Intradiol_dOase_core"/>
</dbReference>